<organism evidence="1 2">
    <name type="scientific">Alicyclobacillus fastidiosus</name>
    <dbReference type="NCBI Taxonomy" id="392011"/>
    <lineage>
        <taxon>Bacteria</taxon>
        <taxon>Bacillati</taxon>
        <taxon>Bacillota</taxon>
        <taxon>Bacilli</taxon>
        <taxon>Bacillales</taxon>
        <taxon>Alicyclobacillaceae</taxon>
        <taxon>Alicyclobacillus</taxon>
    </lineage>
</organism>
<sequence length="78" mass="9021">MSAGELKQYTGLDPIMRKIANREYAHRERSTSETLNSDIEHAIQTVLQELDLYLEMLPKEEAERTRQWLEGGRTTISA</sequence>
<reference evidence="1" key="1">
    <citation type="submission" date="2022-08" db="EMBL/GenBank/DDBJ databases">
        <title>Alicyclobacillus fastidiosus DSM 17978, complete genome.</title>
        <authorList>
            <person name="Wang Q."/>
            <person name="Cai R."/>
            <person name="Wang Z."/>
        </authorList>
    </citation>
    <scope>NUCLEOTIDE SEQUENCE</scope>
    <source>
        <strain evidence="1">DSM 17978</strain>
    </source>
</reference>
<evidence type="ECO:0000313" key="2">
    <source>
        <dbReference type="Proteomes" id="UP001164761"/>
    </source>
</evidence>
<dbReference type="RefSeq" id="WP_268004609.1">
    <property type="nucleotide sequence ID" value="NZ_CP104067.1"/>
</dbReference>
<name>A0ABY6ZDS3_9BACL</name>
<accession>A0ABY6ZDS3</accession>
<dbReference type="EMBL" id="CP104067">
    <property type="protein sequence ID" value="WAH40713.1"/>
    <property type="molecule type" value="Genomic_DNA"/>
</dbReference>
<proteinExistence type="predicted"/>
<evidence type="ECO:0000313" key="1">
    <source>
        <dbReference type="EMBL" id="WAH40713.1"/>
    </source>
</evidence>
<gene>
    <name evidence="1" type="ORF">NZD89_20785</name>
</gene>
<dbReference type="Proteomes" id="UP001164761">
    <property type="component" value="Chromosome"/>
</dbReference>
<keyword evidence="2" id="KW-1185">Reference proteome</keyword>
<protein>
    <submittedName>
        <fullName evidence="1">Uncharacterized protein</fullName>
    </submittedName>
</protein>